<dbReference type="PANTHER" id="PTHR35889">
    <property type="entry name" value="CYCLOINULO-OLIGOSACCHARIDE FRUCTANOTRANSFERASE-RELATED"/>
    <property type="match status" value="1"/>
</dbReference>
<dbReference type="Pfam" id="PF07635">
    <property type="entry name" value="PSCyt1"/>
    <property type="match status" value="1"/>
</dbReference>
<dbReference type="AlphaFoldDB" id="A0A381V2T3"/>
<dbReference type="GO" id="GO:0046872">
    <property type="term" value="F:metal ion binding"/>
    <property type="evidence" value="ECO:0007669"/>
    <property type="project" value="UniProtKB-KW"/>
</dbReference>
<feature type="domain" description="Cytochrome c" evidence="4">
    <location>
        <begin position="17"/>
        <end position="215"/>
    </location>
</feature>
<evidence type="ECO:0000313" key="5">
    <source>
        <dbReference type="EMBL" id="SVA34128.1"/>
    </source>
</evidence>
<dbReference type="InterPro" id="IPR009056">
    <property type="entry name" value="Cyt_c-like_dom"/>
</dbReference>
<dbReference type="InterPro" id="IPR013222">
    <property type="entry name" value="Glyco_hyd_98_carb-bd"/>
</dbReference>
<dbReference type="Pfam" id="PF08305">
    <property type="entry name" value="NPCBM"/>
    <property type="match status" value="1"/>
</dbReference>
<protein>
    <recommendedName>
        <fullName evidence="4">Cytochrome c domain-containing protein</fullName>
    </recommendedName>
</protein>
<evidence type="ECO:0000256" key="3">
    <source>
        <dbReference type="ARBA" id="ARBA00023004"/>
    </source>
</evidence>
<dbReference type="InterPro" id="IPR011429">
    <property type="entry name" value="Cyt_c_Planctomycete-type"/>
</dbReference>
<feature type="non-terminal residue" evidence="5">
    <location>
        <position position="609"/>
    </location>
</feature>
<gene>
    <name evidence="5" type="ORF">METZ01_LOCUS86982</name>
</gene>
<dbReference type="SUPFAM" id="SSF49785">
    <property type="entry name" value="Galactose-binding domain-like"/>
    <property type="match status" value="1"/>
</dbReference>
<evidence type="ECO:0000256" key="1">
    <source>
        <dbReference type="ARBA" id="ARBA00022617"/>
    </source>
</evidence>
<dbReference type="InterPro" id="IPR008979">
    <property type="entry name" value="Galactose-bd-like_sf"/>
</dbReference>
<dbReference type="PANTHER" id="PTHR35889:SF3">
    <property type="entry name" value="F-BOX DOMAIN-CONTAINING PROTEIN"/>
    <property type="match status" value="1"/>
</dbReference>
<dbReference type="GO" id="GO:0009055">
    <property type="term" value="F:electron transfer activity"/>
    <property type="evidence" value="ECO:0007669"/>
    <property type="project" value="InterPro"/>
</dbReference>
<evidence type="ECO:0000259" key="4">
    <source>
        <dbReference type="PROSITE" id="PS51007"/>
    </source>
</evidence>
<accession>A0A381V2T3</accession>
<keyword evidence="1" id="KW-0349">Heme</keyword>
<reference evidence="5" key="1">
    <citation type="submission" date="2018-05" db="EMBL/GenBank/DDBJ databases">
        <authorList>
            <person name="Lanie J.A."/>
            <person name="Ng W.-L."/>
            <person name="Kazmierczak K.M."/>
            <person name="Andrzejewski T.M."/>
            <person name="Davidsen T.M."/>
            <person name="Wayne K.J."/>
            <person name="Tettelin H."/>
            <person name="Glass J.I."/>
            <person name="Rusch D."/>
            <person name="Podicherti R."/>
            <person name="Tsui H.-C.T."/>
            <person name="Winkler M.E."/>
        </authorList>
    </citation>
    <scope>NUCLEOTIDE SEQUENCE</scope>
</reference>
<organism evidence="5">
    <name type="scientific">marine metagenome</name>
    <dbReference type="NCBI Taxonomy" id="408172"/>
    <lineage>
        <taxon>unclassified sequences</taxon>
        <taxon>metagenomes</taxon>
        <taxon>ecological metagenomes</taxon>
    </lineage>
</organism>
<keyword evidence="2" id="KW-0479">Metal-binding</keyword>
<dbReference type="EMBL" id="UINC01007580">
    <property type="protein sequence ID" value="SVA34128.1"/>
    <property type="molecule type" value="Genomic_DNA"/>
</dbReference>
<dbReference type="InterPro" id="IPR011444">
    <property type="entry name" value="DUF1549"/>
</dbReference>
<dbReference type="InterPro" id="IPR036909">
    <property type="entry name" value="Cyt_c-like_dom_sf"/>
</dbReference>
<dbReference type="PROSITE" id="PS51007">
    <property type="entry name" value="CYTC"/>
    <property type="match status" value="1"/>
</dbReference>
<dbReference type="Pfam" id="PF07583">
    <property type="entry name" value="PSCyt2"/>
    <property type="match status" value="1"/>
</dbReference>
<feature type="non-terminal residue" evidence="5">
    <location>
        <position position="1"/>
    </location>
</feature>
<dbReference type="Gene3D" id="2.60.120.1060">
    <property type="entry name" value="NPCBM/NEW2 domain"/>
    <property type="match status" value="1"/>
</dbReference>
<dbReference type="SUPFAM" id="SSF46626">
    <property type="entry name" value="Cytochrome c"/>
    <property type="match status" value="1"/>
</dbReference>
<dbReference type="GO" id="GO:0020037">
    <property type="term" value="F:heme binding"/>
    <property type="evidence" value="ECO:0007669"/>
    <property type="project" value="InterPro"/>
</dbReference>
<proteinExistence type="predicted"/>
<keyword evidence="3" id="KW-0408">Iron</keyword>
<dbReference type="InterPro" id="IPR038637">
    <property type="entry name" value="NPCBM_sf"/>
</dbReference>
<sequence length="609" mass="67423">VATLLAGLFPFVCNPAHAVDGGPVEFNRDIRPILSDNCYQCHGPDANKRKAKLRLDTEPDAFRDEAGVRPFVAGKPSESEAYRRITTADADDLMPPPDSGRALTDSEKELVRRWIEQGAKWQNHWAFIPAKRPGLPLGQARAGGWPLNVIDHFILDRLRAGQLAPSPVAGRRTLIRRATLDLTGLPPTPAEIEAFAADSSPRAYERLVNRLLASPRYGEHMAQAWLDAARYADTNGFQADRTRNQWHWRDWVVDALNRNMPFDQFTIEQLAGDLLPKPSLGQLIATGFNRNHMLNGEGGAIAAETQVEYVVDRVETTGTVWLGLTVGCARCHDHKYDPISQNEFYRLFAFFNALPERGGGDMEPTIKVPTPEQAAKLKQLETTLAGHQAELNQPLARFDAEREQWEAPLRREIGQTGRLDGWRRLKPDSAESANGSELKIQDDASVLATGKLPDNDDYTLTFSTDLAGITGIRLETLTDPSLKGGGPGREGNFVLTGFELQPGINELDLGNLEQRFDSGLMKKGAKRIDIDITSQRLLVLDVGDGDNGISSDWANWGEPILEGPDGTLKLTELDWHSATTNYREVLKNRNAKGEPQRIDGRPLKWGIGT</sequence>
<name>A0A381V2T3_9ZZZZ</name>
<evidence type="ECO:0000256" key="2">
    <source>
        <dbReference type="ARBA" id="ARBA00022723"/>
    </source>
</evidence>